<accession>A0ABQ5KJD8</accession>
<reference evidence="3" key="1">
    <citation type="submission" date="2022-03" db="EMBL/GenBank/DDBJ databases">
        <title>Draft genome sequence of Aduncisulcus paluster, a free-living microaerophilic Fornicata.</title>
        <authorList>
            <person name="Yuyama I."/>
            <person name="Kume K."/>
            <person name="Tamura T."/>
            <person name="Inagaki Y."/>
            <person name="Hashimoto T."/>
        </authorList>
    </citation>
    <scope>NUCLEOTIDE SEQUENCE</scope>
    <source>
        <strain evidence="3">NY0171</strain>
    </source>
</reference>
<evidence type="ECO:0000256" key="2">
    <source>
        <dbReference type="ARBA" id="ARBA00022737"/>
    </source>
</evidence>
<protein>
    <recommendedName>
        <fullName evidence="5">L domain-like protein</fullName>
    </recommendedName>
</protein>
<comment type="caution">
    <text evidence="3">The sequence shown here is derived from an EMBL/GenBank/DDBJ whole genome shotgun (WGS) entry which is preliminary data.</text>
</comment>
<dbReference type="SUPFAM" id="SSF52058">
    <property type="entry name" value="L domain-like"/>
    <property type="match status" value="2"/>
</dbReference>
<dbReference type="InterPro" id="IPR032675">
    <property type="entry name" value="LRR_dom_sf"/>
</dbReference>
<dbReference type="InterPro" id="IPR050216">
    <property type="entry name" value="LRR_domain-containing"/>
</dbReference>
<dbReference type="Proteomes" id="UP001057375">
    <property type="component" value="Unassembled WGS sequence"/>
</dbReference>
<evidence type="ECO:0000313" key="3">
    <source>
        <dbReference type="EMBL" id="GKT32645.1"/>
    </source>
</evidence>
<keyword evidence="2" id="KW-0677">Repeat</keyword>
<dbReference type="PROSITE" id="PS51450">
    <property type="entry name" value="LRR"/>
    <property type="match status" value="1"/>
</dbReference>
<keyword evidence="1" id="KW-0433">Leucine-rich repeat</keyword>
<name>A0ABQ5KJD8_9EUKA</name>
<gene>
    <name evidence="3" type="ORF">ADUPG1_002318</name>
</gene>
<sequence length="598" mass="64390">MIDLGNTTSITSIDSLSTSLETLYIADTTSISDLQLTLNAMSSLHSVKFDNIGLSSIPDFSASSAYLTFIDLSNNGGISSVYPIISSELIYLETFIYLCGSSESTEDLAEKFKNHGVAGFSLDLGSDLATNQTCDSTGCSSIAYTSDSSCTPITDNKVCAETLPGSGSWYVVCASDSYTSYTSAEDFTCMQTTSQTTNCSGGCEYGYECRYLGDEVIDGVTYSTGECQQVIVDNNLHDYVADLFNDYDGTVNYIHRTADTPSLFSVASLKTLVSVSMDSQYYPQIQYNDSSLPIDDLSGIEHLGGIKLIDFSSVFSADSDDIHLDLLSTLTNLVELNLSRNSSLSYLPNITSLTSLEVLAILKTSIILPSEEYILPTSLKGFHCTFSNVNNDGFAKNVGNGYLPDIEQLVIGGDNNLLTSIDSLTTSQKENMKNFSWRSSPIDTFENYPDILAEMPNLEALSLLNCNLQTIPDLSIQAETLTILNISLNPLLASLTPIVSSGLTNLTSLNARGCAISDPSPLFALSSNTSWSSIDLANNYICGDDLQTIFEDIFSSSPDLNINVSNQPCGCSDSDPIPSLSDNKVCAETKPGSGSWYV</sequence>
<dbReference type="PANTHER" id="PTHR48051">
    <property type="match status" value="1"/>
</dbReference>
<dbReference type="PANTHER" id="PTHR48051:SF1">
    <property type="entry name" value="RAS SUPPRESSOR PROTEIN 1"/>
    <property type="match status" value="1"/>
</dbReference>
<evidence type="ECO:0008006" key="5">
    <source>
        <dbReference type="Google" id="ProtNLM"/>
    </source>
</evidence>
<dbReference type="InterPro" id="IPR001611">
    <property type="entry name" value="Leu-rich_rpt"/>
</dbReference>
<dbReference type="EMBL" id="BQXS01002615">
    <property type="protein sequence ID" value="GKT32645.1"/>
    <property type="molecule type" value="Genomic_DNA"/>
</dbReference>
<evidence type="ECO:0000256" key="1">
    <source>
        <dbReference type="ARBA" id="ARBA00022614"/>
    </source>
</evidence>
<keyword evidence="4" id="KW-1185">Reference proteome</keyword>
<proteinExistence type="predicted"/>
<evidence type="ECO:0000313" key="4">
    <source>
        <dbReference type="Proteomes" id="UP001057375"/>
    </source>
</evidence>
<organism evidence="3 4">
    <name type="scientific">Aduncisulcus paluster</name>
    <dbReference type="NCBI Taxonomy" id="2918883"/>
    <lineage>
        <taxon>Eukaryota</taxon>
        <taxon>Metamonada</taxon>
        <taxon>Carpediemonas-like organisms</taxon>
        <taxon>Aduncisulcus</taxon>
    </lineage>
</organism>
<feature type="non-terminal residue" evidence="3">
    <location>
        <position position="598"/>
    </location>
</feature>
<dbReference type="Gene3D" id="3.80.10.10">
    <property type="entry name" value="Ribonuclease Inhibitor"/>
    <property type="match status" value="3"/>
</dbReference>